<dbReference type="InterPro" id="IPR027065">
    <property type="entry name" value="Lon_Prtase"/>
</dbReference>
<dbReference type="GO" id="GO:0030163">
    <property type="term" value="P:protein catabolic process"/>
    <property type="evidence" value="ECO:0007669"/>
    <property type="project" value="InterPro"/>
</dbReference>
<evidence type="ECO:0000313" key="3">
    <source>
        <dbReference type="Proteomes" id="UP000887563"/>
    </source>
</evidence>
<dbReference type="GO" id="GO:0004176">
    <property type="term" value="F:ATP-dependent peptidase activity"/>
    <property type="evidence" value="ECO:0007669"/>
    <property type="project" value="InterPro"/>
</dbReference>
<dbReference type="InterPro" id="IPR014721">
    <property type="entry name" value="Ribsml_uS5_D2-typ_fold_subgr"/>
</dbReference>
<dbReference type="PRINTS" id="PR00830">
    <property type="entry name" value="ENDOLAPTASE"/>
</dbReference>
<dbReference type="GO" id="GO:0005524">
    <property type="term" value="F:ATP binding"/>
    <property type="evidence" value="ECO:0007669"/>
    <property type="project" value="InterPro"/>
</dbReference>
<dbReference type="PANTHER" id="PTHR10046">
    <property type="entry name" value="ATP DEPENDENT LON PROTEASE FAMILY MEMBER"/>
    <property type="match status" value="1"/>
</dbReference>
<keyword evidence="3" id="KW-1185">Reference proteome</keyword>
<feature type="domain" description="Lon proteolytic" evidence="2">
    <location>
        <begin position="183"/>
        <end position="320"/>
    </location>
</feature>
<accession>A0A914LUP3</accession>
<feature type="compositionally biased region" description="Basic and acidic residues" evidence="1">
    <location>
        <begin position="79"/>
        <end position="102"/>
    </location>
</feature>
<dbReference type="InterPro" id="IPR008269">
    <property type="entry name" value="Lon_proteolytic"/>
</dbReference>
<dbReference type="InterPro" id="IPR020568">
    <property type="entry name" value="Ribosomal_Su5_D2-typ_SF"/>
</dbReference>
<dbReference type="WBParaSite" id="Minc3s00820g17739">
    <property type="protein sequence ID" value="Minc3s00820g17739"/>
    <property type="gene ID" value="Minc3s00820g17739"/>
</dbReference>
<dbReference type="SUPFAM" id="SSF54211">
    <property type="entry name" value="Ribosomal protein S5 domain 2-like"/>
    <property type="match status" value="1"/>
</dbReference>
<evidence type="ECO:0000256" key="1">
    <source>
        <dbReference type="SAM" id="MobiDB-lite"/>
    </source>
</evidence>
<feature type="compositionally biased region" description="Acidic residues" evidence="1">
    <location>
        <begin position="40"/>
        <end position="52"/>
    </location>
</feature>
<feature type="region of interest" description="Disordered" evidence="1">
    <location>
        <begin position="78"/>
        <end position="106"/>
    </location>
</feature>
<dbReference type="GO" id="GO:0004252">
    <property type="term" value="F:serine-type endopeptidase activity"/>
    <property type="evidence" value="ECO:0007669"/>
    <property type="project" value="InterPro"/>
</dbReference>
<evidence type="ECO:0000313" key="4">
    <source>
        <dbReference type="WBParaSite" id="Minc3s00820g17739"/>
    </source>
</evidence>
<protein>
    <submittedName>
        <fullName evidence="4">Lon proteolytic domain-containing protein</fullName>
    </submittedName>
</protein>
<sequence length="323" mass="36259">MGNCCCCIPSEQEITVDKQNEDMNNNETVDIVDNVKDENVESNDENGELDNAENERLIEEENDNGECENACITENNENVSEKLDDKSVDKDSLESDKEDDTHFYGSGRIYDNEEKISERDSSLRRGLTDSTYACQKIASSLKKKVMEVGHFPVLAKLDKGLGRCDWAVARHAHGFKLNYPLKGTSNESVKQSYEEARHFIYKNQQRLGVKYVDDITTSIYPYHTEKGGFSATATLACCILSVLKKRGLPNHTAFFGQVTVDGEVLEVAGVKEKLGAAHGVGITNIILPECMKNEIEGLTQETLKTFKFIYISDFFDSLKYLFP</sequence>
<proteinExistence type="predicted"/>
<organism evidence="3 4">
    <name type="scientific">Meloidogyne incognita</name>
    <name type="common">Southern root-knot nematode worm</name>
    <name type="synonym">Oxyuris incognita</name>
    <dbReference type="NCBI Taxonomy" id="6306"/>
    <lineage>
        <taxon>Eukaryota</taxon>
        <taxon>Metazoa</taxon>
        <taxon>Ecdysozoa</taxon>
        <taxon>Nematoda</taxon>
        <taxon>Chromadorea</taxon>
        <taxon>Rhabditida</taxon>
        <taxon>Tylenchina</taxon>
        <taxon>Tylenchomorpha</taxon>
        <taxon>Tylenchoidea</taxon>
        <taxon>Meloidogynidae</taxon>
        <taxon>Meloidogyninae</taxon>
        <taxon>Meloidogyne</taxon>
        <taxon>Meloidogyne incognita group</taxon>
    </lineage>
</organism>
<dbReference type="Pfam" id="PF05362">
    <property type="entry name" value="Lon_C"/>
    <property type="match status" value="1"/>
</dbReference>
<dbReference type="GO" id="GO:0006508">
    <property type="term" value="P:proteolysis"/>
    <property type="evidence" value="ECO:0007669"/>
    <property type="project" value="InterPro"/>
</dbReference>
<dbReference type="Gene3D" id="3.30.230.10">
    <property type="match status" value="1"/>
</dbReference>
<dbReference type="AlphaFoldDB" id="A0A914LUP3"/>
<dbReference type="Proteomes" id="UP000887563">
    <property type="component" value="Unplaced"/>
</dbReference>
<reference evidence="4" key="1">
    <citation type="submission" date="2022-11" db="UniProtKB">
        <authorList>
            <consortium name="WormBaseParasite"/>
        </authorList>
    </citation>
    <scope>IDENTIFICATION</scope>
</reference>
<evidence type="ECO:0000259" key="2">
    <source>
        <dbReference type="Pfam" id="PF05362"/>
    </source>
</evidence>
<feature type="region of interest" description="Disordered" evidence="1">
    <location>
        <begin position="35"/>
        <end position="55"/>
    </location>
</feature>
<name>A0A914LUP3_MELIC</name>